<sequence>MRQQACRLFAENLKLSASRMPATHRPFGLARPALSDLSIPDSEPERVEMRVKIGTSSRALKNLDVIEILDSDSEPSGSDSLPAVNLASTNDHPPAHLATAPQSPAPLPNFNEDDGDGPSPAPVRTLDLAHFAFPGNPSSSRLPSRTNSVRDIPSANEPTKKAATRPKKATLELSSEFTDKDMDKVLKCISCDARWTARKSATQKVQHMRACCKKAKLSQETIDILLRQAIQASTPAAPVADPPAASPTLFTDFHPPEPKKRKARPQKAQSTVTGVLESRKEILQRAQIFFQDPESPEAHRSVPEPPPTQQFGRSKLGAAQRTTSLFGDHDPISEQELSDPSPTKKKGQPRFFPSPGHSTDLETIELAPALAAVSLRGEPSRVGGSTLPGRKSPSAKKKVAKARAPRTKAVYDIAWEEKLRGKILDDKDLYLRILRLEVQTFKFKL</sequence>
<dbReference type="Proteomes" id="UP000541558">
    <property type="component" value="Unassembled WGS sequence"/>
</dbReference>
<dbReference type="EMBL" id="JAACJK010000109">
    <property type="protein sequence ID" value="KAF5333423.1"/>
    <property type="molecule type" value="Genomic_DNA"/>
</dbReference>
<name>A0A8H5C1S1_9AGAR</name>
<feature type="compositionally biased region" description="Polar residues" evidence="1">
    <location>
        <begin position="136"/>
        <end position="149"/>
    </location>
</feature>
<evidence type="ECO:0000313" key="2">
    <source>
        <dbReference type="EMBL" id="KAF5333423.1"/>
    </source>
</evidence>
<organism evidence="2 3">
    <name type="scientific">Ephemerocybe angulata</name>
    <dbReference type="NCBI Taxonomy" id="980116"/>
    <lineage>
        <taxon>Eukaryota</taxon>
        <taxon>Fungi</taxon>
        <taxon>Dikarya</taxon>
        <taxon>Basidiomycota</taxon>
        <taxon>Agaricomycotina</taxon>
        <taxon>Agaricomycetes</taxon>
        <taxon>Agaricomycetidae</taxon>
        <taxon>Agaricales</taxon>
        <taxon>Agaricineae</taxon>
        <taxon>Psathyrellaceae</taxon>
        <taxon>Ephemerocybe</taxon>
    </lineage>
</organism>
<feature type="region of interest" description="Disordered" evidence="1">
    <location>
        <begin position="292"/>
        <end position="359"/>
    </location>
</feature>
<dbReference type="OrthoDB" id="5576441at2759"/>
<feature type="region of interest" description="Disordered" evidence="1">
    <location>
        <begin position="71"/>
        <end position="167"/>
    </location>
</feature>
<feature type="region of interest" description="Disordered" evidence="1">
    <location>
        <begin position="377"/>
        <end position="401"/>
    </location>
</feature>
<gene>
    <name evidence="2" type="ORF">D9611_002394</name>
</gene>
<comment type="caution">
    <text evidence="2">The sequence shown here is derived from an EMBL/GenBank/DDBJ whole genome shotgun (WGS) entry which is preliminary data.</text>
</comment>
<keyword evidence="3" id="KW-1185">Reference proteome</keyword>
<reference evidence="2 3" key="1">
    <citation type="journal article" date="2020" name="ISME J.">
        <title>Uncovering the hidden diversity of litter-decomposition mechanisms in mushroom-forming fungi.</title>
        <authorList>
            <person name="Floudas D."/>
            <person name="Bentzer J."/>
            <person name="Ahren D."/>
            <person name="Johansson T."/>
            <person name="Persson P."/>
            <person name="Tunlid A."/>
        </authorList>
    </citation>
    <scope>NUCLEOTIDE SEQUENCE [LARGE SCALE GENOMIC DNA]</scope>
    <source>
        <strain evidence="2 3">CBS 175.51</strain>
    </source>
</reference>
<dbReference type="AlphaFoldDB" id="A0A8H5C1S1"/>
<evidence type="ECO:0000256" key="1">
    <source>
        <dbReference type="SAM" id="MobiDB-lite"/>
    </source>
</evidence>
<feature type="region of interest" description="Disordered" evidence="1">
    <location>
        <begin position="236"/>
        <end position="277"/>
    </location>
</feature>
<evidence type="ECO:0000313" key="3">
    <source>
        <dbReference type="Proteomes" id="UP000541558"/>
    </source>
</evidence>
<accession>A0A8H5C1S1</accession>
<proteinExistence type="predicted"/>
<protein>
    <submittedName>
        <fullName evidence="2">Uncharacterized protein</fullName>
    </submittedName>
</protein>